<evidence type="ECO:0000313" key="1">
    <source>
        <dbReference type="EMBL" id="TYO99201.1"/>
    </source>
</evidence>
<dbReference type="Proteomes" id="UP000324159">
    <property type="component" value="Unassembled WGS sequence"/>
</dbReference>
<comment type="caution">
    <text evidence="1">The sequence shown here is derived from an EMBL/GenBank/DDBJ whole genome shotgun (WGS) entry which is preliminary data.</text>
</comment>
<keyword evidence="2" id="KW-1185">Reference proteome</keyword>
<dbReference type="EMBL" id="VNIB01000003">
    <property type="protein sequence ID" value="TYO99201.1"/>
    <property type="molecule type" value="Genomic_DNA"/>
</dbReference>
<dbReference type="OrthoDB" id="5397789at2"/>
<dbReference type="RefSeq" id="WP_148895127.1">
    <property type="nucleotide sequence ID" value="NZ_VNIB01000003.1"/>
</dbReference>
<reference evidence="1 2" key="1">
    <citation type="submission" date="2019-07" db="EMBL/GenBank/DDBJ databases">
        <title>Genomic Encyclopedia of Type Strains, Phase IV (KMG-IV): sequencing the most valuable type-strain genomes for metagenomic binning, comparative biology and taxonomic classification.</title>
        <authorList>
            <person name="Goeker M."/>
        </authorList>
    </citation>
    <scope>NUCLEOTIDE SEQUENCE [LARGE SCALE GENOMIC DNA]</scope>
    <source>
        <strain evidence="1 2">SS015</strain>
    </source>
</reference>
<evidence type="ECO:0000313" key="2">
    <source>
        <dbReference type="Proteomes" id="UP000324159"/>
    </source>
</evidence>
<dbReference type="AlphaFoldDB" id="A0A5D3WL88"/>
<protein>
    <submittedName>
        <fullName evidence="1">Uncharacterized protein</fullName>
    </submittedName>
</protein>
<gene>
    <name evidence="1" type="ORF">EDC39_10344</name>
</gene>
<sequence>MRCPVCKSHESSLELNVHSNGLDEELRRCRVCHTLWSVNHGKITVIEEPQPNSFLEAGSERVEGDDYNCTTG</sequence>
<accession>A0A5D3WL88</accession>
<proteinExistence type="predicted"/>
<organism evidence="1 2">
    <name type="scientific">Geothermobacter ehrlichii</name>
    <dbReference type="NCBI Taxonomy" id="213224"/>
    <lineage>
        <taxon>Bacteria</taxon>
        <taxon>Pseudomonadati</taxon>
        <taxon>Thermodesulfobacteriota</taxon>
        <taxon>Desulfuromonadia</taxon>
        <taxon>Desulfuromonadales</taxon>
        <taxon>Geothermobacteraceae</taxon>
        <taxon>Geothermobacter</taxon>
    </lineage>
</organism>
<name>A0A5D3WL88_9BACT</name>